<dbReference type="EMBL" id="CP064942">
    <property type="protein sequence ID" value="QPH54976.1"/>
    <property type="molecule type" value="Genomic_DNA"/>
</dbReference>
<dbReference type="Pfam" id="PF04386">
    <property type="entry name" value="SspB"/>
    <property type="match status" value="1"/>
</dbReference>
<dbReference type="Proteomes" id="UP000594800">
    <property type="component" value="Chromosome"/>
</dbReference>
<accession>A0A7S9LTG2</accession>
<feature type="compositionally biased region" description="Acidic residues" evidence="1">
    <location>
        <begin position="117"/>
        <end position="150"/>
    </location>
</feature>
<evidence type="ECO:0000313" key="3">
    <source>
        <dbReference type="Proteomes" id="UP000594800"/>
    </source>
</evidence>
<dbReference type="InterPro" id="IPR036760">
    <property type="entry name" value="SspB-like_sf"/>
</dbReference>
<name>A0A7S9LTG2_9RHOB</name>
<evidence type="ECO:0000256" key="1">
    <source>
        <dbReference type="SAM" id="MobiDB-lite"/>
    </source>
</evidence>
<proteinExistence type="predicted"/>
<reference evidence="2 3" key="1">
    <citation type="submission" date="2020-11" db="EMBL/GenBank/DDBJ databases">
        <title>Description of Pontivivens ytuae sp. nov. isolated from deep sea sediment of Mariana Trench.</title>
        <authorList>
            <person name="Wang Z."/>
            <person name="Sun Q.-L."/>
            <person name="Xu X.-D."/>
            <person name="Tang Y.-Z."/>
            <person name="Zhang J."/>
        </authorList>
    </citation>
    <scope>NUCLEOTIDE SEQUENCE [LARGE SCALE GENOMIC DNA]</scope>
    <source>
        <strain evidence="2 3">MT2928</strain>
    </source>
</reference>
<gene>
    <name evidence="2" type="ORF">I0K15_04265</name>
</gene>
<feature type="region of interest" description="Disordered" evidence="1">
    <location>
        <begin position="112"/>
        <end position="162"/>
    </location>
</feature>
<dbReference type="InterPro" id="IPR007481">
    <property type="entry name" value="SspB"/>
</dbReference>
<protein>
    <recommendedName>
        <fullName evidence="4">Stringent starvation protein B</fullName>
    </recommendedName>
</protein>
<dbReference type="RefSeq" id="WP_196104176.1">
    <property type="nucleotide sequence ID" value="NZ_CP064942.1"/>
</dbReference>
<evidence type="ECO:0008006" key="4">
    <source>
        <dbReference type="Google" id="ProtNLM"/>
    </source>
</evidence>
<evidence type="ECO:0000313" key="2">
    <source>
        <dbReference type="EMBL" id="QPH54976.1"/>
    </source>
</evidence>
<dbReference type="Gene3D" id="2.30.30.220">
    <property type="entry name" value="SspB-like"/>
    <property type="match status" value="1"/>
</dbReference>
<sequence>MSDRINYGQMMHRALRGLLRDVLERVAADGLPGEHHFFITFDTAHPGVDLADWLRERYPDEMTIVMQEWFDNLAVMDDRFAVTLNFGNSPEPMVIPFDSVKTFVDPSVEFGLRFEPQEESEEDTEGTPIEAELDEPELDDPLDDDGDEGGAEVVSLDSFRKH</sequence>
<dbReference type="KEGG" id="poz:I0K15_04265"/>
<dbReference type="AlphaFoldDB" id="A0A7S9LTG2"/>
<dbReference type="SUPFAM" id="SSF101738">
    <property type="entry name" value="SspB-like"/>
    <property type="match status" value="1"/>
</dbReference>
<keyword evidence="3" id="KW-1185">Reference proteome</keyword>
<organism evidence="2 3">
    <name type="scientific">Pontivivens ytuae</name>
    <dbReference type="NCBI Taxonomy" id="2789856"/>
    <lineage>
        <taxon>Bacteria</taxon>
        <taxon>Pseudomonadati</taxon>
        <taxon>Pseudomonadota</taxon>
        <taxon>Alphaproteobacteria</taxon>
        <taxon>Rhodobacterales</taxon>
        <taxon>Paracoccaceae</taxon>
        <taxon>Pontivivens</taxon>
    </lineage>
</organism>